<comment type="subcellular location">
    <subcellularLocation>
        <location evidence="1 6">Nucleus</location>
    </subcellularLocation>
</comment>
<dbReference type="InterPro" id="IPR006458">
    <property type="entry name" value="Ovate_C"/>
</dbReference>
<evidence type="ECO:0000259" key="8">
    <source>
        <dbReference type="PROSITE" id="PS51754"/>
    </source>
</evidence>
<proteinExistence type="predicted"/>
<keyword evidence="10" id="KW-1185">Reference proteome</keyword>
<feature type="compositionally biased region" description="Basic and acidic residues" evidence="7">
    <location>
        <begin position="219"/>
        <end position="232"/>
    </location>
</feature>
<sequence length="302" mass="34198">MQDIRVLPNKALAMRHDFSIEPPQERSNNLLSWMSIQRLPINPLMDSHFMQRVSHLLPSPFSSCSFRNCASDVIGSPIFITRNQTFYSATKTNLTNTLQKNDHKPNTCLVSHVSSSSSNGGWFSSQEDAELEGKTAFLRNVSSVSSESFSRKTTKHRRRASQKSFRQLVDQAIDFHGSSEESSAISSTDLYYSDFGSFRRRRAAKSSHRKTGKKCRRRGKDDRYHAVEKSSTDPYSDFRESMVEVIMEEQIFGEEGLEKLLGCFLSLNSADHHGVILESRQPVEVVSRRIVADETAVIDSGY</sequence>
<evidence type="ECO:0000256" key="3">
    <source>
        <dbReference type="ARBA" id="ARBA00023015"/>
    </source>
</evidence>
<evidence type="ECO:0000313" key="9">
    <source>
        <dbReference type="EMBL" id="KAK3030703.1"/>
    </source>
</evidence>
<dbReference type="PANTHER" id="PTHR33057">
    <property type="entry name" value="TRANSCRIPTION REPRESSOR OFP7-RELATED"/>
    <property type="match status" value="1"/>
</dbReference>
<comment type="function">
    <text evidence="6">Transcriptional repressor that regulates multiple aspects of plant growth and development.</text>
</comment>
<evidence type="ECO:0000256" key="2">
    <source>
        <dbReference type="ARBA" id="ARBA00022491"/>
    </source>
</evidence>
<gene>
    <name evidence="9" type="ORF">RJ639_034879</name>
</gene>
<keyword evidence="5 6" id="KW-0539">Nucleus</keyword>
<accession>A0AA89B8K8</accession>
<evidence type="ECO:0000256" key="1">
    <source>
        <dbReference type="ARBA" id="ARBA00004123"/>
    </source>
</evidence>
<feature type="domain" description="OVATE" evidence="8">
    <location>
        <begin position="227"/>
        <end position="286"/>
    </location>
</feature>
<name>A0AA89B8K8_9ASTE</name>
<organism evidence="9 10">
    <name type="scientific">Escallonia herrerae</name>
    <dbReference type="NCBI Taxonomy" id="1293975"/>
    <lineage>
        <taxon>Eukaryota</taxon>
        <taxon>Viridiplantae</taxon>
        <taxon>Streptophyta</taxon>
        <taxon>Embryophyta</taxon>
        <taxon>Tracheophyta</taxon>
        <taxon>Spermatophyta</taxon>
        <taxon>Magnoliopsida</taxon>
        <taxon>eudicotyledons</taxon>
        <taxon>Gunneridae</taxon>
        <taxon>Pentapetalae</taxon>
        <taxon>asterids</taxon>
        <taxon>campanulids</taxon>
        <taxon>Escalloniales</taxon>
        <taxon>Escalloniaceae</taxon>
        <taxon>Escallonia</taxon>
    </lineage>
</organism>
<protein>
    <recommendedName>
        <fullName evidence="6">Transcription repressor</fullName>
    </recommendedName>
    <alternativeName>
        <fullName evidence="6">Ovate family protein</fullName>
    </alternativeName>
</protein>
<reference evidence="9" key="1">
    <citation type="submission" date="2022-12" db="EMBL/GenBank/DDBJ databases">
        <title>Draft genome assemblies for two species of Escallonia (Escalloniales).</title>
        <authorList>
            <person name="Chanderbali A."/>
            <person name="Dervinis C."/>
            <person name="Anghel I."/>
            <person name="Soltis D."/>
            <person name="Soltis P."/>
            <person name="Zapata F."/>
        </authorList>
    </citation>
    <scope>NUCLEOTIDE SEQUENCE</scope>
    <source>
        <strain evidence="9">UCBG64.0493</strain>
        <tissue evidence="9">Leaf</tissue>
    </source>
</reference>
<evidence type="ECO:0000313" key="10">
    <source>
        <dbReference type="Proteomes" id="UP001188597"/>
    </source>
</evidence>
<feature type="compositionally biased region" description="Basic residues" evidence="7">
    <location>
        <begin position="203"/>
        <end position="218"/>
    </location>
</feature>
<keyword evidence="4 6" id="KW-0804">Transcription</keyword>
<dbReference type="NCBIfam" id="TIGR01568">
    <property type="entry name" value="A_thal_3678"/>
    <property type="match status" value="1"/>
</dbReference>
<dbReference type="InterPro" id="IPR038933">
    <property type="entry name" value="Ovate"/>
</dbReference>
<evidence type="ECO:0000256" key="6">
    <source>
        <dbReference type="RuleBase" id="RU367028"/>
    </source>
</evidence>
<dbReference type="PROSITE" id="PS51754">
    <property type="entry name" value="OVATE"/>
    <property type="match status" value="1"/>
</dbReference>
<dbReference type="AlphaFoldDB" id="A0AA89B8K8"/>
<comment type="caution">
    <text evidence="9">The sequence shown here is derived from an EMBL/GenBank/DDBJ whole genome shotgun (WGS) entry which is preliminary data.</text>
</comment>
<dbReference type="EMBL" id="JAVXUP010000331">
    <property type="protein sequence ID" value="KAK3030703.1"/>
    <property type="molecule type" value="Genomic_DNA"/>
</dbReference>
<keyword evidence="2 6" id="KW-0678">Repressor</keyword>
<feature type="region of interest" description="Disordered" evidence="7">
    <location>
        <begin position="203"/>
        <end position="232"/>
    </location>
</feature>
<dbReference type="PANTHER" id="PTHR33057:SF224">
    <property type="entry name" value="TRANSCRIPTION REPRESSOR"/>
    <property type="match status" value="1"/>
</dbReference>
<dbReference type="Proteomes" id="UP001188597">
    <property type="component" value="Unassembled WGS sequence"/>
</dbReference>
<evidence type="ECO:0000256" key="4">
    <source>
        <dbReference type="ARBA" id="ARBA00023163"/>
    </source>
</evidence>
<dbReference type="GO" id="GO:0005634">
    <property type="term" value="C:nucleus"/>
    <property type="evidence" value="ECO:0007669"/>
    <property type="project" value="UniProtKB-SubCell"/>
</dbReference>
<evidence type="ECO:0000256" key="5">
    <source>
        <dbReference type="ARBA" id="ARBA00023242"/>
    </source>
</evidence>
<keyword evidence="3 6" id="KW-0805">Transcription regulation</keyword>
<evidence type="ECO:0000256" key="7">
    <source>
        <dbReference type="SAM" id="MobiDB-lite"/>
    </source>
</evidence>
<dbReference type="GO" id="GO:0045892">
    <property type="term" value="P:negative regulation of DNA-templated transcription"/>
    <property type="evidence" value="ECO:0007669"/>
    <property type="project" value="UniProtKB-UniRule"/>
</dbReference>
<dbReference type="Pfam" id="PF04844">
    <property type="entry name" value="Ovate"/>
    <property type="match status" value="1"/>
</dbReference>